<dbReference type="Proteomes" id="UP000008641">
    <property type="component" value="Chromosome"/>
</dbReference>
<evidence type="ECO:0000256" key="1">
    <source>
        <dbReference type="ARBA" id="ARBA00022676"/>
    </source>
</evidence>
<reference evidence="3 4" key="1">
    <citation type="journal article" date="2011" name="Stand. Genomic Sci.">
        <title>Complete genome sequence of Weeksella virosa type strain (9751).</title>
        <authorList>
            <person name="Lang E."/>
            <person name="Teshima H."/>
            <person name="Lucas S."/>
            <person name="Lapidus A."/>
            <person name="Hammon N."/>
            <person name="Deshpande S."/>
            <person name="Nolan M."/>
            <person name="Cheng J.F."/>
            <person name="Pitluck S."/>
            <person name="Liolios K."/>
            <person name="Pagani I."/>
            <person name="Mikhailova N."/>
            <person name="Ivanova N."/>
            <person name="Mavromatis K."/>
            <person name="Pati A."/>
            <person name="Tapia R."/>
            <person name="Han C."/>
            <person name="Goodwin L."/>
            <person name="Chen A."/>
            <person name="Palaniappan K."/>
            <person name="Land M."/>
            <person name="Hauser L."/>
            <person name="Chang Y.J."/>
            <person name="Jeffries C.D."/>
            <person name="Brambilla E.M."/>
            <person name="Kopitz M."/>
            <person name="Rohde M."/>
            <person name="Goker M."/>
            <person name="Tindall B.J."/>
            <person name="Detter J.C."/>
            <person name="Woyke T."/>
            <person name="Bristow J."/>
            <person name="Eisen J.A."/>
            <person name="Markowitz V."/>
            <person name="Hugenholtz P."/>
            <person name="Klenk H.P."/>
            <person name="Kyrpides N.C."/>
        </authorList>
    </citation>
    <scope>NUCLEOTIDE SEQUENCE [LARGE SCALE GENOMIC DNA]</scope>
    <source>
        <strain evidence="4">ATCC 43766 / DSM 16922 / JCM 21250 / NBRC 16016 / NCTC 11634 / CL345/78</strain>
    </source>
</reference>
<dbReference type="HOGENOM" id="CLU_038371_3_0_10"/>
<accession>F0P1D5</accession>
<dbReference type="GO" id="GO:0008713">
    <property type="term" value="F:ADP-heptose-lipopolysaccharide heptosyltransferase activity"/>
    <property type="evidence" value="ECO:0007669"/>
    <property type="project" value="TreeGrafter"/>
</dbReference>
<sequence length="361" mass="41304">MNHQKILIIQEKMIGDVLISSLICNNLKRKFPNANIHYLVAPNTLPVLQGNPNIDQLVIYGDLQKNNVLEFYDFIRSIRASKYDVVIDAYGKIGSNLIAYFSGAKKRIGYKEKNRLGVYNVKLPYAVQKKSFKGLAIERRLELLKPFMDETEMDYLPKIYFSDRELEIGKSMVESIADTTICMVSLFGSSPNKSYPSAYMVKVLDTIGKQENTTILLNILPNQQEEAEQIIEACLPATQIKINTAIRGKGLRDFIVLMNFCDILVGNDGGAVNISKALNKPTFTIFSPWVPKEIWSILDDGIQHVGVHLNDYQPELLRGKSEHKLKNESQKLYQEFRPELFTEQLTEFLERHQEKNRSCYL</sequence>
<evidence type="ECO:0000313" key="4">
    <source>
        <dbReference type="Proteomes" id="UP000008641"/>
    </source>
</evidence>
<dbReference type="SUPFAM" id="SSF53756">
    <property type="entry name" value="UDP-Glycosyltransferase/glycogen phosphorylase"/>
    <property type="match status" value="1"/>
</dbReference>
<evidence type="ECO:0000313" key="3">
    <source>
        <dbReference type="EMBL" id="ADX68649.1"/>
    </source>
</evidence>
<dbReference type="GO" id="GO:0005829">
    <property type="term" value="C:cytosol"/>
    <property type="evidence" value="ECO:0007669"/>
    <property type="project" value="TreeGrafter"/>
</dbReference>
<dbReference type="GO" id="GO:0009244">
    <property type="term" value="P:lipopolysaccharide core region biosynthetic process"/>
    <property type="evidence" value="ECO:0007669"/>
    <property type="project" value="TreeGrafter"/>
</dbReference>
<dbReference type="InterPro" id="IPR002201">
    <property type="entry name" value="Glyco_trans_9"/>
</dbReference>
<proteinExistence type="predicted"/>
<dbReference type="KEGG" id="wvi:Weevi_1973"/>
<organism evidence="3 4">
    <name type="scientific">Weeksella virosa (strain ATCC 43766 / DSM 16922 / JCM 21250 / CCUG 30538 / CDC 9751 / IAM 14551 / NBRC 16016 / NCTC 11634 / CL345/78)</name>
    <dbReference type="NCBI Taxonomy" id="865938"/>
    <lineage>
        <taxon>Bacteria</taxon>
        <taxon>Pseudomonadati</taxon>
        <taxon>Bacteroidota</taxon>
        <taxon>Flavobacteriia</taxon>
        <taxon>Flavobacteriales</taxon>
        <taxon>Weeksellaceae</taxon>
        <taxon>Weeksella</taxon>
    </lineage>
</organism>
<dbReference type="eggNOG" id="COG0859">
    <property type="taxonomic scope" value="Bacteria"/>
</dbReference>
<name>F0P1D5_WEEVC</name>
<dbReference type="RefSeq" id="WP_013599037.1">
    <property type="nucleotide sequence ID" value="NC_015144.1"/>
</dbReference>
<keyword evidence="4" id="KW-1185">Reference proteome</keyword>
<reference evidence="4" key="2">
    <citation type="journal article" date="2011" name="Stand. Genomic Sci.">
        <title>Complete genome sequence of Weeksella virosa type strain (9751T).</title>
        <authorList>
            <person name="Lang E."/>
            <person name="Teshima H."/>
            <person name="Lucas S."/>
            <person name="Lapidus A."/>
            <person name="Hammon N."/>
            <person name="Deshpande S."/>
            <person name="Nolan M."/>
            <person name="Cheng J."/>
            <person name="Pitluck S."/>
            <person name="Liolios K."/>
            <person name="Pagani I."/>
            <person name="Mikhailova N."/>
            <person name="Ivanova N."/>
            <person name="Mavromatis K."/>
            <person name="Pati A."/>
            <person name="Tapia R."/>
            <person name="Han C."/>
            <person name="Goodwin L."/>
            <person name="Chen A."/>
            <person name="Palaniappan K."/>
            <person name="Land M."/>
            <person name="Hauser L."/>
            <person name="Chang Y."/>
            <person name="Jeffries C."/>
            <person name="Brambilla E."/>
            <person name="Kopitz M."/>
            <person name="Rohde M."/>
            <person name="Goker M."/>
            <person name="Tindall B."/>
            <person name="Detter J."/>
            <person name="Woyke T."/>
            <person name="Bristow J."/>
            <person name="Eisen J."/>
            <person name="Markowitz V."/>
            <person name="Hugenholtz P."/>
            <person name="Klenk H."/>
            <person name="Kyrpides N."/>
        </authorList>
    </citation>
    <scope>NUCLEOTIDE SEQUENCE [LARGE SCALE GENOMIC DNA]</scope>
    <source>
        <strain evidence="4">ATCC 43766 / DSM 16922 / JCM 21250 / NBRC 16016 / NCTC 11634 / CL345/78</strain>
    </source>
</reference>
<evidence type="ECO:0000256" key="2">
    <source>
        <dbReference type="ARBA" id="ARBA00022679"/>
    </source>
</evidence>
<dbReference type="PANTHER" id="PTHR30160">
    <property type="entry name" value="TETRAACYLDISACCHARIDE 4'-KINASE-RELATED"/>
    <property type="match status" value="1"/>
</dbReference>
<keyword evidence="2 3" id="KW-0808">Transferase</keyword>
<gene>
    <name evidence="3" type="ordered locus">Weevi_1973</name>
</gene>
<protein>
    <submittedName>
        <fullName evidence="3">Glycosyl transferase family 9</fullName>
    </submittedName>
</protein>
<dbReference type="CDD" id="cd03789">
    <property type="entry name" value="GT9_LPS_heptosyltransferase"/>
    <property type="match status" value="1"/>
</dbReference>
<dbReference type="Pfam" id="PF01075">
    <property type="entry name" value="Glyco_transf_9"/>
    <property type="match status" value="1"/>
</dbReference>
<dbReference type="Gene3D" id="3.40.50.2000">
    <property type="entry name" value="Glycogen Phosphorylase B"/>
    <property type="match status" value="2"/>
</dbReference>
<dbReference type="EMBL" id="CP002455">
    <property type="protein sequence ID" value="ADX68649.1"/>
    <property type="molecule type" value="Genomic_DNA"/>
</dbReference>
<dbReference type="AlphaFoldDB" id="F0P1D5"/>
<dbReference type="PANTHER" id="PTHR30160:SF1">
    <property type="entry name" value="LIPOPOLYSACCHARIDE 1,2-N-ACETYLGLUCOSAMINETRANSFERASE-RELATED"/>
    <property type="match status" value="1"/>
</dbReference>
<dbReference type="InterPro" id="IPR051199">
    <property type="entry name" value="LPS_LOS_Heptosyltrfase"/>
</dbReference>
<dbReference type="STRING" id="865938.Weevi_1973"/>
<keyword evidence="1" id="KW-0328">Glycosyltransferase</keyword>